<dbReference type="AlphaFoldDB" id="A0A9D4D5V3"/>
<gene>
    <name evidence="2" type="ORF">DPMN_046413</name>
</gene>
<evidence type="ECO:0000313" key="3">
    <source>
        <dbReference type="Proteomes" id="UP000828390"/>
    </source>
</evidence>
<dbReference type="EMBL" id="JAIWYP010000011">
    <property type="protein sequence ID" value="KAH3739726.1"/>
    <property type="molecule type" value="Genomic_DNA"/>
</dbReference>
<reference evidence="2" key="2">
    <citation type="submission" date="2020-11" db="EMBL/GenBank/DDBJ databases">
        <authorList>
            <person name="McCartney M.A."/>
            <person name="Auch B."/>
            <person name="Kono T."/>
            <person name="Mallez S."/>
            <person name="Becker A."/>
            <person name="Gohl D.M."/>
            <person name="Silverstein K.A.T."/>
            <person name="Koren S."/>
            <person name="Bechman K.B."/>
            <person name="Herman A."/>
            <person name="Abrahante J.E."/>
            <person name="Garbe J."/>
        </authorList>
    </citation>
    <scope>NUCLEOTIDE SEQUENCE</scope>
    <source>
        <strain evidence="2">Duluth1</strain>
        <tissue evidence="2">Whole animal</tissue>
    </source>
</reference>
<proteinExistence type="predicted"/>
<feature type="compositionally biased region" description="Basic and acidic residues" evidence="1">
    <location>
        <begin position="1"/>
        <end position="11"/>
    </location>
</feature>
<feature type="region of interest" description="Disordered" evidence="1">
    <location>
        <begin position="1"/>
        <end position="35"/>
    </location>
</feature>
<evidence type="ECO:0000313" key="2">
    <source>
        <dbReference type="EMBL" id="KAH3739726.1"/>
    </source>
</evidence>
<dbReference type="Proteomes" id="UP000828390">
    <property type="component" value="Unassembled WGS sequence"/>
</dbReference>
<keyword evidence="3" id="KW-1185">Reference proteome</keyword>
<organism evidence="2 3">
    <name type="scientific">Dreissena polymorpha</name>
    <name type="common">Zebra mussel</name>
    <name type="synonym">Mytilus polymorpha</name>
    <dbReference type="NCBI Taxonomy" id="45954"/>
    <lineage>
        <taxon>Eukaryota</taxon>
        <taxon>Metazoa</taxon>
        <taxon>Spiralia</taxon>
        <taxon>Lophotrochozoa</taxon>
        <taxon>Mollusca</taxon>
        <taxon>Bivalvia</taxon>
        <taxon>Autobranchia</taxon>
        <taxon>Heteroconchia</taxon>
        <taxon>Euheterodonta</taxon>
        <taxon>Imparidentia</taxon>
        <taxon>Neoheterodontei</taxon>
        <taxon>Myida</taxon>
        <taxon>Dreissenoidea</taxon>
        <taxon>Dreissenidae</taxon>
        <taxon>Dreissena</taxon>
    </lineage>
</organism>
<accession>A0A9D4D5V3</accession>
<reference evidence="2" key="1">
    <citation type="journal article" date="2019" name="bioRxiv">
        <title>The Genome of the Zebra Mussel, Dreissena polymorpha: A Resource for Invasive Species Research.</title>
        <authorList>
            <person name="McCartney M.A."/>
            <person name="Auch B."/>
            <person name="Kono T."/>
            <person name="Mallez S."/>
            <person name="Zhang Y."/>
            <person name="Obille A."/>
            <person name="Becker A."/>
            <person name="Abrahante J.E."/>
            <person name="Garbe J."/>
            <person name="Badalamenti J.P."/>
            <person name="Herman A."/>
            <person name="Mangelson H."/>
            <person name="Liachko I."/>
            <person name="Sullivan S."/>
            <person name="Sone E.D."/>
            <person name="Koren S."/>
            <person name="Silverstein K.A.T."/>
            <person name="Beckman K.B."/>
            <person name="Gohl D.M."/>
        </authorList>
    </citation>
    <scope>NUCLEOTIDE SEQUENCE</scope>
    <source>
        <strain evidence="2">Duluth1</strain>
        <tissue evidence="2">Whole animal</tissue>
    </source>
</reference>
<evidence type="ECO:0000256" key="1">
    <source>
        <dbReference type="SAM" id="MobiDB-lite"/>
    </source>
</evidence>
<sequence>MELRKSSHDSIDQMDNGALRKSPHDTIDQMDDGGGSPLMTVSIRWIMELRKSSHDSIDQMDNGALTSNADAFSSITSFTGELITRWITFLRFENVNDRFG</sequence>
<comment type="caution">
    <text evidence="2">The sequence shown here is derived from an EMBL/GenBank/DDBJ whole genome shotgun (WGS) entry which is preliminary data.</text>
</comment>
<protein>
    <submittedName>
        <fullName evidence="2">Uncharacterized protein</fullName>
    </submittedName>
</protein>
<name>A0A9D4D5V3_DREPO</name>